<reference evidence="1 2" key="1">
    <citation type="submission" date="2020-06" db="EMBL/GenBank/DDBJ databases">
        <title>High-quality draft genome of sulfate reducer Desulfobacter latus type strain AcrS2 isolated from marine sediment.</title>
        <authorList>
            <person name="Hoppe M."/>
            <person name="Larsen C.K."/>
            <person name="Marshall I.P.G."/>
            <person name="Schramm A."/>
            <person name="Marietou A.G."/>
        </authorList>
    </citation>
    <scope>NUCLEOTIDE SEQUENCE [LARGE SCALE GENOMIC DNA]</scope>
    <source>
        <strain evidence="1 2">AcRS2</strain>
    </source>
</reference>
<dbReference type="AlphaFoldDB" id="A0A850SXQ7"/>
<evidence type="ECO:0000313" key="2">
    <source>
        <dbReference type="Proteomes" id="UP000553343"/>
    </source>
</evidence>
<dbReference type="Proteomes" id="UP000553343">
    <property type="component" value="Unassembled WGS sequence"/>
</dbReference>
<evidence type="ECO:0000313" key="1">
    <source>
        <dbReference type="EMBL" id="NWH04930.1"/>
    </source>
</evidence>
<proteinExistence type="predicted"/>
<sequence length="68" mass="7965">MQSKRGGYRGKPKPKLPPHLKRVRVNVRIQKWMLDQLKTKGEVGIVLEEILKNAGFKYCDDQKRSIKM</sequence>
<comment type="caution">
    <text evidence="1">The sequence shown here is derived from an EMBL/GenBank/DDBJ whole genome shotgun (WGS) entry which is preliminary data.</text>
</comment>
<name>A0A850SXQ7_9BACT</name>
<gene>
    <name evidence="1" type="ORF">HXW94_08030</name>
</gene>
<dbReference type="RefSeq" id="WP_178366385.1">
    <property type="nucleotide sequence ID" value="NZ_JACADJ010000020.1"/>
</dbReference>
<dbReference type="EMBL" id="JACADJ010000020">
    <property type="protein sequence ID" value="NWH04930.1"/>
    <property type="molecule type" value="Genomic_DNA"/>
</dbReference>
<accession>A0A850SXQ7</accession>
<protein>
    <submittedName>
        <fullName evidence="1">Uncharacterized protein</fullName>
    </submittedName>
</protein>
<keyword evidence="2" id="KW-1185">Reference proteome</keyword>
<organism evidence="1 2">
    <name type="scientific">Desulfobacter latus</name>
    <dbReference type="NCBI Taxonomy" id="2292"/>
    <lineage>
        <taxon>Bacteria</taxon>
        <taxon>Pseudomonadati</taxon>
        <taxon>Thermodesulfobacteriota</taxon>
        <taxon>Desulfobacteria</taxon>
        <taxon>Desulfobacterales</taxon>
        <taxon>Desulfobacteraceae</taxon>
        <taxon>Desulfobacter</taxon>
    </lineage>
</organism>